<evidence type="ECO:0000259" key="2">
    <source>
        <dbReference type="Pfam" id="PF13391"/>
    </source>
</evidence>
<evidence type="ECO:0000256" key="1">
    <source>
        <dbReference type="SAM" id="MobiDB-lite"/>
    </source>
</evidence>
<dbReference type="EMBL" id="JAPQKL010000006">
    <property type="protein sequence ID" value="KAJ5124345.1"/>
    <property type="molecule type" value="Genomic_DNA"/>
</dbReference>
<dbReference type="RefSeq" id="XP_056518744.1">
    <property type="nucleotide sequence ID" value="XM_056668914.1"/>
</dbReference>
<dbReference type="Proteomes" id="UP001149079">
    <property type="component" value="Unassembled WGS sequence"/>
</dbReference>
<proteinExistence type="predicted"/>
<feature type="region of interest" description="Disordered" evidence="1">
    <location>
        <begin position="319"/>
        <end position="341"/>
    </location>
</feature>
<feature type="domain" description="HNH nuclease" evidence="2">
    <location>
        <begin position="111"/>
        <end position="204"/>
    </location>
</feature>
<dbReference type="InterPro" id="IPR003615">
    <property type="entry name" value="HNH_nuc"/>
</dbReference>
<name>A0A9W9KX46_9EURO</name>
<reference evidence="3" key="1">
    <citation type="submission" date="2022-11" db="EMBL/GenBank/DDBJ databases">
        <authorList>
            <person name="Petersen C."/>
        </authorList>
    </citation>
    <scope>NUCLEOTIDE SEQUENCE</scope>
    <source>
        <strain evidence="3">IBT 22155</strain>
    </source>
</reference>
<feature type="compositionally biased region" description="Polar residues" evidence="1">
    <location>
        <begin position="319"/>
        <end position="329"/>
    </location>
</feature>
<protein>
    <recommendedName>
        <fullName evidence="2">HNH nuclease domain-containing protein</fullName>
    </recommendedName>
</protein>
<keyword evidence="4" id="KW-1185">Reference proteome</keyword>
<organism evidence="3 4">
    <name type="scientific">Penicillium bovifimosum</name>
    <dbReference type="NCBI Taxonomy" id="126998"/>
    <lineage>
        <taxon>Eukaryota</taxon>
        <taxon>Fungi</taxon>
        <taxon>Dikarya</taxon>
        <taxon>Ascomycota</taxon>
        <taxon>Pezizomycotina</taxon>
        <taxon>Eurotiomycetes</taxon>
        <taxon>Eurotiomycetidae</taxon>
        <taxon>Eurotiales</taxon>
        <taxon>Aspergillaceae</taxon>
        <taxon>Penicillium</taxon>
    </lineage>
</organism>
<accession>A0A9W9KX46</accession>
<dbReference type="AlphaFoldDB" id="A0A9W9KX46"/>
<comment type="caution">
    <text evidence="3">The sequence shown here is derived from an EMBL/GenBank/DDBJ whole genome shotgun (WGS) entry which is preliminary data.</text>
</comment>
<sequence>MEKLDTYQPIGRDDKTVQILRAFHAHHPADGRVNFLHDFQSLQTNEQLHDYAQSLINGLVAPLRWLRSTPTISPRLGMEESIENIDSESTEPMARESRLKRECLARDDQRCVVTGDVDRNSPGAHDMSYWADTECVHIIPFSLASWKSEYKGHVKDIIWANLIRHFPAIQSLNFTRENINDTKNAITMSGFLHRPFGCFDFSFEETSKPHTYRLQNYAPNLGWLARFLPATVEFNSYDERYDLPSPELLKVHAIIARIFHASGAAESIEKALRDLGEHSMLTRDGSTDISSMLAATTLGVLGSRATNDQPTCAAFPYSETNPQGTQRNVTHVDRPPSEKNSLATRNKHVFSYLPRNHL</sequence>
<gene>
    <name evidence="3" type="ORF">N7515_008170</name>
</gene>
<evidence type="ECO:0000313" key="4">
    <source>
        <dbReference type="Proteomes" id="UP001149079"/>
    </source>
</evidence>
<dbReference type="GeneID" id="81408084"/>
<evidence type="ECO:0000313" key="3">
    <source>
        <dbReference type="EMBL" id="KAJ5124345.1"/>
    </source>
</evidence>
<dbReference type="OrthoDB" id="2104739at2759"/>
<dbReference type="Pfam" id="PF13391">
    <property type="entry name" value="HNH_2"/>
    <property type="match status" value="1"/>
</dbReference>
<reference evidence="3" key="2">
    <citation type="journal article" date="2023" name="IMA Fungus">
        <title>Comparative genomic study of the Penicillium genus elucidates a diverse pangenome and 15 lateral gene transfer events.</title>
        <authorList>
            <person name="Petersen C."/>
            <person name="Sorensen T."/>
            <person name="Nielsen M.R."/>
            <person name="Sondergaard T.E."/>
            <person name="Sorensen J.L."/>
            <person name="Fitzpatrick D.A."/>
            <person name="Frisvad J.C."/>
            <person name="Nielsen K.L."/>
        </authorList>
    </citation>
    <scope>NUCLEOTIDE SEQUENCE</scope>
    <source>
        <strain evidence="3">IBT 22155</strain>
    </source>
</reference>